<proteinExistence type="predicted"/>
<dbReference type="EMBL" id="HBFQ01043595">
    <property type="protein sequence ID" value="CAD8856507.1"/>
    <property type="molecule type" value="Transcribed_RNA"/>
</dbReference>
<name>A0A7S1AJR2_NOCSC</name>
<evidence type="ECO:0000313" key="2">
    <source>
        <dbReference type="EMBL" id="CAD8856507.1"/>
    </source>
</evidence>
<evidence type="ECO:0000256" key="1">
    <source>
        <dbReference type="SAM" id="SignalP"/>
    </source>
</evidence>
<organism evidence="2">
    <name type="scientific">Noctiluca scintillans</name>
    <name type="common">Sea sparkle</name>
    <name type="synonym">Red tide dinoflagellate</name>
    <dbReference type="NCBI Taxonomy" id="2966"/>
    <lineage>
        <taxon>Eukaryota</taxon>
        <taxon>Sar</taxon>
        <taxon>Alveolata</taxon>
        <taxon>Dinophyceae</taxon>
        <taxon>Noctilucales</taxon>
        <taxon>Noctilucaceae</taxon>
        <taxon>Noctiluca</taxon>
    </lineage>
</organism>
<gene>
    <name evidence="2" type="ORF">NSCI0253_LOCUS30859</name>
</gene>
<reference evidence="2" key="1">
    <citation type="submission" date="2021-01" db="EMBL/GenBank/DDBJ databases">
        <authorList>
            <person name="Corre E."/>
            <person name="Pelletier E."/>
            <person name="Niang G."/>
            <person name="Scheremetjew M."/>
            <person name="Finn R."/>
            <person name="Kale V."/>
            <person name="Holt S."/>
            <person name="Cochrane G."/>
            <person name="Meng A."/>
            <person name="Brown T."/>
            <person name="Cohen L."/>
        </authorList>
    </citation>
    <scope>NUCLEOTIDE SEQUENCE</scope>
</reference>
<accession>A0A7S1AJR2</accession>
<evidence type="ECO:0008006" key="3">
    <source>
        <dbReference type="Google" id="ProtNLM"/>
    </source>
</evidence>
<sequence>MAQVSCGVGTCCGVRKAMRLALWFLLGLWLRSEGESDERNSHVQALTSAAGFEKFVERGSCSGPRALFFGTREDDPSLVEFHAVATEVQNIACLGFVNCGDLHDLCVDLNLRRKPAVMFFPLEPGAAHLHLGTLDSSSVATGLIGLISANSRVELVTADSVNAFLNDPRHPTKLLLFSSRKTPPVILQSLSGDPELWPHVSFGFVRPSENGVMSMFGVKEVPLIVLQYGSNSDTRRTFDEGMHSAGTYAALRRWLMQVVEDAQRHFNELPFEEDPAGPWADADDSAQVDPTESIWSTAQQGRGTAYTRLAYGEASCPPGFEILSVDECVTALSVLDIEAMPAWVSVYTGLPRFCSVRENTGTNGKERMHFNSAASGQGRSDLAPVCKSQPDDLRVSELSGQSAGNLLGQGLNVIYLRSGRLTEPEVQMLLSLEERFAPYAARAGLPLRWMWLDVRLERKVKSLFDPPTFPSAVVTMDNTQFALVTHEERDDEYLPAGEAAISQLLENVFDGKQVFTILATKKLNAAWSSRGVRLE</sequence>
<keyword evidence="1" id="KW-0732">Signal</keyword>
<feature type="signal peptide" evidence="1">
    <location>
        <begin position="1"/>
        <end position="34"/>
    </location>
</feature>
<feature type="chain" id="PRO_5030784105" description="Thioredoxin domain-containing protein" evidence="1">
    <location>
        <begin position="35"/>
        <end position="535"/>
    </location>
</feature>
<protein>
    <recommendedName>
        <fullName evidence="3">Thioredoxin domain-containing protein</fullName>
    </recommendedName>
</protein>
<dbReference type="AlphaFoldDB" id="A0A7S1AJR2"/>